<accession>A0A395J8S8</accession>
<name>A0A395J8S8_9HELO</name>
<dbReference type="EMBL" id="QKRW01000001">
    <property type="protein sequence ID" value="RAL68538.1"/>
    <property type="molecule type" value="Genomic_DNA"/>
</dbReference>
<sequence length="83" mass="9539">MALGSDSSKKVLVLMDMPFCGRPRKPRPLISIILIDYEDVLSNCAWSLVFIDDGTIFFSYGWMTIRASDVMKRRNAHLFRLVL</sequence>
<organism evidence="1 2">
    <name type="scientific">Monilinia fructigena</name>
    <dbReference type="NCBI Taxonomy" id="38457"/>
    <lineage>
        <taxon>Eukaryota</taxon>
        <taxon>Fungi</taxon>
        <taxon>Dikarya</taxon>
        <taxon>Ascomycota</taxon>
        <taxon>Pezizomycotina</taxon>
        <taxon>Leotiomycetes</taxon>
        <taxon>Helotiales</taxon>
        <taxon>Sclerotiniaceae</taxon>
        <taxon>Monilinia</taxon>
    </lineage>
</organism>
<dbReference type="AlphaFoldDB" id="A0A395J8S8"/>
<evidence type="ECO:0000313" key="1">
    <source>
        <dbReference type="EMBL" id="RAL68538.1"/>
    </source>
</evidence>
<evidence type="ECO:0000313" key="2">
    <source>
        <dbReference type="Proteomes" id="UP000249056"/>
    </source>
</evidence>
<keyword evidence="2" id="KW-1185">Reference proteome</keyword>
<gene>
    <name evidence="1" type="ORF">DID88_007265</name>
</gene>
<protein>
    <submittedName>
        <fullName evidence="1">Uncharacterized protein</fullName>
    </submittedName>
</protein>
<reference evidence="1 2" key="1">
    <citation type="submission" date="2018-06" db="EMBL/GenBank/DDBJ databases">
        <title>Genome Sequence of the Brown Rot Fungal Pathogen Monilinia fructigena.</title>
        <authorList>
            <person name="Landi L."/>
            <person name="De Miccolis Angelini R.M."/>
            <person name="Pollastro S."/>
            <person name="Abate D."/>
            <person name="Faretra F."/>
            <person name="Romanazzi G."/>
        </authorList>
    </citation>
    <scope>NUCLEOTIDE SEQUENCE [LARGE SCALE GENOMIC DNA]</scope>
    <source>
        <strain evidence="1 2">Mfrg269</strain>
    </source>
</reference>
<proteinExistence type="predicted"/>
<dbReference type="OrthoDB" id="5424954at2759"/>
<dbReference type="Proteomes" id="UP000249056">
    <property type="component" value="Unassembled WGS sequence"/>
</dbReference>
<comment type="caution">
    <text evidence="1">The sequence shown here is derived from an EMBL/GenBank/DDBJ whole genome shotgun (WGS) entry which is preliminary data.</text>
</comment>